<keyword evidence="3" id="KW-1185">Reference proteome</keyword>
<sequence>MSPNGPKVAVCGGAIKLVRSDGSAQLYGMLAGHSVFDVDSLDSSDDLVANSREENLAPRTKEVNEDKRPAGQSDHGRQLGQVTVKGYGGIRNSTPDYDWALFEFSSGLMVLPSMYLGGTPVDVSYVGTNVGRFSRYISDQEVEIVGGNGLSRPGSLSNVPTRILLGLAEIATPVFTLTLREGEGEP</sequence>
<dbReference type="Proteomes" id="UP000781932">
    <property type="component" value="Unassembled WGS sequence"/>
</dbReference>
<evidence type="ECO:0000313" key="2">
    <source>
        <dbReference type="EMBL" id="KAF9881805.1"/>
    </source>
</evidence>
<accession>A0A9P6LQ63</accession>
<comment type="caution">
    <text evidence="2">The sequence shown here is derived from an EMBL/GenBank/DDBJ whole genome shotgun (WGS) entry which is preliminary data.</text>
</comment>
<organism evidence="2 3">
    <name type="scientific">Colletotrichum karsti</name>
    <dbReference type="NCBI Taxonomy" id="1095194"/>
    <lineage>
        <taxon>Eukaryota</taxon>
        <taxon>Fungi</taxon>
        <taxon>Dikarya</taxon>
        <taxon>Ascomycota</taxon>
        <taxon>Pezizomycotina</taxon>
        <taxon>Sordariomycetes</taxon>
        <taxon>Hypocreomycetidae</taxon>
        <taxon>Glomerellales</taxon>
        <taxon>Glomerellaceae</taxon>
        <taxon>Colletotrichum</taxon>
        <taxon>Colletotrichum boninense species complex</taxon>
    </lineage>
</organism>
<gene>
    <name evidence="2" type="ORF">CkaCkLH20_00951</name>
</gene>
<evidence type="ECO:0000256" key="1">
    <source>
        <dbReference type="SAM" id="MobiDB-lite"/>
    </source>
</evidence>
<name>A0A9P6LQ63_9PEZI</name>
<feature type="compositionally biased region" description="Basic and acidic residues" evidence="1">
    <location>
        <begin position="51"/>
        <end position="77"/>
    </location>
</feature>
<evidence type="ECO:0000313" key="3">
    <source>
        <dbReference type="Proteomes" id="UP000781932"/>
    </source>
</evidence>
<dbReference type="RefSeq" id="XP_038751266.1">
    <property type="nucleotide sequence ID" value="XM_038883671.1"/>
</dbReference>
<dbReference type="EMBL" id="JAATWM020000002">
    <property type="protein sequence ID" value="KAF9881805.1"/>
    <property type="molecule type" value="Genomic_DNA"/>
</dbReference>
<protein>
    <submittedName>
        <fullName evidence="2">Uncharacterized protein</fullName>
    </submittedName>
</protein>
<proteinExistence type="predicted"/>
<dbReference type="GeneID" id="62156745"/>
<reference evidence="2" key="1">
    <citation type="submission" date="2020-03" db="EMBL/GenBank/DDBJ databases">
        <authorList>
            <person name="He L."/>
        </authorList>
    </citation>
    <scope>NUCLEOTIDE SEQUENCE</scope>
    <source>
        <strain evidence="2">CkLH20</strain>
    </source>
</reference>
<dbReference type="AlphaFoldDB" id="A0A9P6LQ63"/>
<reference evidence="2" key="2">
    <citation type="submission" date="2020-11" db="EMBL/GenBank/DDBJ databases">
        <title>Whole genome sequencing of Colletotrichum sp.</title>
        <authorList>
            <person name="Li H."/>
        </authorList>
    </citation>
    <scope>NUCLEOTIDE SEQUENCE</scope>
    <source>
        <strain evidence="2">CkLH20</strain>
    </source>
</reference>
<feature type="region of interest" description="Disordered" evidence="1">
    <location>
        <begin position="51"/>
        <end position="78"/>
    </location>
</feature>